<dbReference type="EMBL" id="JN402323">
    <property type="protein sequence ID" value="AEW22934.1"/>
    <property type="molecule type" value="Genomic_DNA"/>
</dbReference>
<name>G9HVX6_9ACTN</name>
<protein>
    <submittedName>
        <fullName evidence="1">WT5.5</fullName>
    </submittedName>
</protein>
<sequence length="212" mass="23029">MEIHSCPEDQGQEAHAATASLLCDPGVERQELERSLRALPGLHQEGLHHVLAPTARRRNPTKVSGSRKRDHLNVAALDARSNIIAILESWAGYVADELGVTAPARSVPHLACFLLVHLDWLTAQPPAADFAEEIQGLHVELLRVIDPDRGERNQLAGQCVVDGCTGTINASPQSVGSAGAKSSISCSSGHSWEIREWLVLRHLMARRREEAA</sequence>
<gene>
    <name evidence="1" type="primary">wt5.5</name>
</gene>
<organism evidence="1">
    <name type="scientific">Streptomyces sp. WT5</name>
    <dbReference type="NCBI Taxonomy" id="1126600"/>
    <lineage>
        <taxon>Bacteria</taxon>
        <taxon>Bacillati</taxon>
        <taxon>Actinomycetota</taxon>
        <taxon>Actinomycetes</taxon>
        <taxon>Kitasatosporales</taxon>
        <taxon>Streptomycetaceae</taxon>
        <taxon>Streptomyces</taxon>
    </lineage>
</organism>
<dbReference type="AlphaFoldDB" id="G9HVX6"/>
<proteinExistence type="predicted"/>
<evidence type="ECO:0000313" key="1">
    <source>
        <dbReference type="EMBL" id="AEW22934.1"/>
    </source>
</evidence>
<reference evidence="1" key="1">
    <citation type="submission" date="2011-07" db="EMBL/GenBank/DDBJ databases">
        <authorList>
            <person name="Wang T."/>
            <person name="Qin Z."/>
        </authorList>
    </citation>
    <scope>NUCLEOTIDE SEQUENCE</scope>
    <source>
        <strain evidence="1">WT5</strain>
    </source>
</reference>
<accession>G9HVX6</accession>